<organism evidence="1 2">
    <name type="scientific">Phytophthora nicotianae P10297</name>
    <dbReference type="NCBI Taxonomy" id="1317064"/>
    <lineage>
        <taxon>Eukaryota</taxon>
        <taxon>Sar</taxon>
        <taxon>Stramenopiles</taxon>
        <taxon>Oomycota</taxon>
        <taxon>Peronosporomycetes</taxon>
        <taxon>Peronosporales</taxon>
        <taxon>Peronosporaceae</taxon>
        <taxon>Phytophthora</taxon>
    </lineage>
</organism>
<name>W2Z5X8_PHYNI</name>
<accession>W2Z5X8</accession>
<sequence length="113" mass="13108">MVGYWSHWYHVPGITRVTGHSSCNLGTLGLYPVTVLEDLDVNDGTLNQLSLVPTFMNRLSLQRVKKQSYERWEDERLIIRTALRIFAEQSTCYHYGMPDSILKRATVEVMEFL</sequence>
<gene>
    <name evidence="1" type="ORF">F442_10625</name>
</gene>
<comment type="caution">
    <text evidence="1">The sequence shown here is derived from an EMBL/GenBank/DDBJ whole genome shotgun (WGS) entry which is preliminary data.</text>
</comment>
<dbReference type="Proteomes" id="UP000018948">
    <property type="component" value="Unassembled WGS sequence"/>
</dbReference>
<dbReference type="EMBL" id="ANIY01002206">
    <property type="protein sequence ID" value="ETP42480.1"/>
    <property type="molecule type" value="Genomic_DNA"/>
</dbReference>
<evidence type="ECO:0000313" key="2">
    <source>
        <dbReference type="Proteomes" id="UP000018948"/>
    </source>
</evidence>
<proteinExistence type="predicted"/>
<protein>
    <submittedName>
        <fullName evidence="1">Uncharacterized protein</fullName>
    </submittedName>
</protein>
<evidence type="ECO:0000313" key="1">
    <source>
        <dbReference type="EMBL" id="ETP42480.1"/>
    </source>
</evidence>
<dbReference type="AlphaFoldDB" id="W2Z5X8"/>
<reference evidence="1 2" key="1">
    <citation type="submission" date="2013-11" db="EMBL/GenBank/DDBJ databases">
        <title>The Genome Sequence of Phytophthora parasitica P10297.</title>
        <authorList>
            <consortium name="The Broad Institute Genomics Platform"/>
            <person name="Russ C."/>
            <person name="Tyler B."/>
            <person name="Panabieres F."/>
            <person name="Shan W."/>
            <person name="Tripathy S."/>
            <person name="Grunwald N."/>
            <person name="Machado M."/>
            <person name="Johnson C.S."/>
            <person name="Walker B."/>
            <person name="Young S.K."/>
            <person name="Zeng Q."/>
            <person name="Gargeya S."/>
            <person name="Fitzgerald M."/>
            <person name="Haas B."/>
            <person name="Abouelleil A."/>
            <person name="Allen A.W."/>
            <person name="Alvarado L."/>
            <person name="Arachchi H.M."/>
            <person name="Berlin A.M."/>
            <person name="Chapman S.B."/>
            <person name="Gainer-Dewar J."/>
            <person name="Goldberg J."/>
            <person name="Griggs A."/>
            <person name="Gujja S."/>
            <person name="Hansen M."/>
            <person name="Howarth C."/>
            <person name="Imamovic A."/>
            <person name="Ireland A."/>
            <person name="Larimer J."/>
            <person name="McCowan C."/>
            <person name="Murphy C."/>
            <person name="Pearson M."/>
            <person name="Poon T.W."/>
            <person name="Priest M."/>
            <person name="Roberts A."/>
            <person name="Saif S."/>
            <person name="Shea T."/>
            <person name="Sisk P."/>
            <person name="Sykes S."/>
            <person name="Wortman J."/>
            <person name="Nusbaum C."/>
            <person name="Birren B."/>
        </authorList>
    </citation>
    <scope>NUCLEOTIDE SEQUENCE [LARGE SCALE GENOMIC DNA]</scope>
    <source>
        <strain evidence="1 2">P10297</strain>
    </source>
</reference>